<evidence type="ECO:0000313" key="2">
    <source>
        <dbReference type="WBParaSite" id="mrna-Wban_04882"/>
    </source>
</evidence>
<proteinExistence type="predicted"/>
<evidence type="ECO:0000313" key="1">
    <source>
        <dbReference type="Proteomes" id="UP000093561"/>
    </source>
</evidence>
<dbReference type="AlphaFoldDB" id="A0AAF5PSP7"/>
<dbReference type="Proteomes" id="UP000093561">
    <property type="component" value="Unassembled WGS sequence"/>
</dbReference>
<reference evidence="1" key="2">
    <citation type="journal article" date="2016" name="Mol. Ecol.">
        <title>Population genomics of the filarial nematode parasite Wuchereria bancrofti from mosquitoes.</title>
        <authorList>
            <person name="Small S.T."/>
            <person name="Reimer L.J."/>
            <person name="Tisch D.J."/>
            <person name="King C.L."/>
            <person name="Christensen B.M."/>
            <person name="Siba P.M."/>
            <person name="Kazura J.W."/>
            <person name="Serre D."/>
            <person name="Zimmerman P.A."/>
        </authorList>
    </citation>
    <scope>NUCLEOTIDE SEQUENCE</scope>
    <source>
        <strain evidence="1">pt0022</strain>
    </source>
</reference>
<protein>
    <submittedName>
        <fullName evidence="2">Uncharacterized protein</fullName>
    </submittedName>
</protein>
<accession>A0AAF5PSP7</accession>
<dbReference type="WBParaSite" id="mrna-Wban_04882">
    <property type="protein sequence ID" value="mrna-Wban_04882"/>
    <property type="gene ID" value="Wban_04882"/>
</dbReference>
<name>A0AAF5PSP7_WUCBA</name>
<sequence length="156" mass="18577">MGGEKKFDRKKILVVYDKDRTTVQQRTPCRHCSKIAHNPISWRFSGQFYHFNLKQQKENETTKSYVIKLPSKSNDKKEKQVEEGCINDSPPPYEEVFCERTRREVYHFSRNVLFSRLQRIIHRLNNATNFIRKSMNIIGVKMKKEEENAGEVHCKQ</sequence>
<reference evidence="1" key="1">
    <citation type="submission" date="2015-03" db="EMBL/GenBank/DDBJ databases">
        <title>Wuchereria bancrofti Genome Sequencing Papua New Guinea Strain.</title>
        <authorList>
            <person name="Small S.T."/>
            <person name="Serre D."/>
            <person name="Zimmerman P.A."/>
        </authorList>
    </citation>
    <scope>NUCLEOTIDE SEQUENCE [LARGE SCALE GENOMIC DNA]</scope>
    <source>
        <strain evidence="1">pt0022</strain>
    </source>
</reference>
<organism evidence="1 2">
    <name type="scientific">Wuchereria bancrofti</name>
    <dbReference type="NCBI Taxonomy" id="6293"/>
    <lineage>
        <taxon>Eukaryota</taxon>
        <taxon>Metazoa</taxon>
        <taxon>Ecdysozoa</taxon>
        <taxon>Nematoda</taxon>
        <taxon>Chromadorea</taxon>
        <taxon>Rhabditida</taxon>
        <taxon>Spirurina</taxon>
        <taxon>Spiruromorpha</taxon>
        <taxon>Filarioidea</taxon>
        <taxon>Onchocercidae</taxon>
        <taxon>Wuchereria</taxon>
    </lineage>
</organism>
<reference evidence="2" key="3">
    <citation type="submission" date="2024-02" db="UniProtKB">
        <authorList>
            <consortium name="WormBaseParasite"/>
        </authorList>
    </citation>
    <scope>IDENTIFICATION</scope>
    <source>
        <strain evidence="2">pt0022</strain>
    </source>
</reference>